<accession>A0A8S5NFZ3</accession>
<feature type="region of interest" description="Disordered" evidence="1">
    <location>
        <begin position="91"/>
        <end position="143"/>
    </location>
</feature>
<protein>
    <submittedName>
        <fullName evidence="2">Uncharacterized protein</fullName>
    </submittedName>
</protein>
<name>A0A8S5NFZ3_9CAUD</name>
<feature type="compositionally biased region" description="Basic and acidic residues" evidence="1">
    <location>
        <begin position="110"/>
        <end position="119"/>
    </location>
</feature>
<evidence type="ECO:0000313" key="2">
    <source>
        <dbReference type="EMBL" id="DAD93011.1"/>
    </source>
</evidence>
<feature type="compositionally biased region" description="Polar residues" evidence="1">
    <location>
        <begin position="97"/>
        <end position="109"/>
    </location>
</feature>
<feature type="compositionally biased region" description="Acidic residues" evidence="1">
    <location>
        <begin position="120"/>
        <end position="131"/>
    </location>
</feature>
<proteinExistence type="predicted"/>
<dbReference type="EMBL" id="BK015150">
    <property type="protein sequence ID" value="DAD93011.1"/>
    <property type="molecule type" value="Genomic_DNA"/>
</dbReference>
<evidence type="ECO:0000256" key="1">
    <source>
        <dbReference type="SAM" id="MobiDB-lite"/>
    </source>
</evidence>
<sequence>MDHQFTRQMQEWLNSKHESDEAIIKGANLLFRLNRDRFYHARATRQPQAYRTNIEYELNKFLKIRLDNMTIDEVRKMNEIVIPEAKAIIAEGEPENNGDNQGKSENTGENQRKSEKNGDSIEEEASQDDAELPSSDGDGVAVVRKGKRKDHEFLPKEVADLWDINAKRYKEIKSTFETLKAMEDKEPCDRYEYLKILSDLDKKYRADMLTYDSYVVTRADRDRVAKERVS</sequence>
<reference evidence="2" key="1">
    <citation type="journal article" date="2021" name="Proc. Natl. Acad. Sci. U.S.A.">
        <title>A Catalog of Tens of Thousands of Viruses from Human Metagenomes Reveals Hidden Associations with Chronic Diseases.</title>
        <authorList>
            <person name="Tisza M.J."/>
            <person name="Buck C.B."/>
        </authorList>
    </citation>
    <scope>NUCLEOTIDE SEQUENCE</scope>
    <source>
        <strain evidence="2">CtNDP2</strain>
    </source>
</reference>
<organism evidence="2">
    <name type="scientific">Siphoviridae sp. ctNDP2</name>
    <dbReference type="NCBI Taxonomy" id="2826265"/>
    <lineage>
        <taxon>Viruses</taxon>
        <taxon>Duplodnaviria</taxon>
        <taxon>Heunggongvirae</taxon>
        <taxon>Uroviricota</taxon>
        <taxon>Caudoviricetes</taxon>
    </lineage>
</organism>